<name>A0A075B442_ROZAC</name>
<dbReference type="Pfam" id="PF01207">
    <property type="entry name" value="Dus"/>
    <property type="match status" value="1"/>
</dbReference>
<feature type="domain" description="DUS-like FMN-binding" evidence="1">
    <location>
        <begin position="11"/>
        <end position="319"/>
    </location>
</feature>
<keyword evidence="4" id="KW-1185">Reference proteome</keyword>
<gene>
    <name evidence="2" type="ORF">O9G_003567</name>
    <name evidence="3" type="ORF">ROZALSC1DRAFT_27506</name>
</gene>
<dbReference type="EMBL" id="KE560735">
    <property type="protein sequence ID" value="EPZ35849.1"/>
    <property type="molecule type" value="Genomic_DNA"/>
</dbReference>
<protein>
    <submittedName>
        <fullName evidence="2">Aldolase-type TIM barrel domain-containing protein</fullName>
        <ecNumber evidence="2">1.-.-.-</ecNumber>
    </submittedName>
    <submittedName>
        <fullName evidence="3">FMN-linked oxidoreductase</fullName>
    </submittedName>
</protein>
<evidence type="ECO:0000313" key="4">
    <source>
        <dbReference type="Proteomes" id="UP000030755"/>
    </source>
</evidence>
<dbReference type="OMA" id="DESYTMT"/>
<evidence type="ECO:0000313" key="3">
    <source>
        <dbReference type="EMBL" id="RKP21051.1"/>
    </source>
</evidence>
<dbReference type="EC" id="1.-.-.-" evidence="2"/>
<dbReference type="PANTHER" id="PTHR45936">
    <property type="entry name" value="TRNA-DIHYDROURIDINE(20) SYNTHASE [NAD(P)+]-LIKE"/>
    <property type="match status" value="1"/>
</dbReference>
<dbReference type="HOGENOM" id="CLU_013299_3_0_1"/>
<dbReference type="STRING" id="988480.A0A075B442"/>
<evidence type="ECO:0000313" key="2">
    <source>
        <dbReference type="EMBL" id="EPZ35849.1"/>
    </source>
</evidence>
<proteinExistence type="predicted"/>
<dbReference type="GO" id="GO:0005737">
    <property type="term" value="C:cytoplasm"/>
    <property type="evidence" value="ECO:0007669"/>
    <property type="project" value="TreeGrafter"/>
</dbReference>
<dbReference type="InterPro" id="IPR035587">
    <property type="entry name" value="DUS-like_FMN-bd"/>
</dbReference>
<dbReference type="Proteomes" id="UP000030755">
    <property type="component" value="Unassembled WGS sequence"/>
</dbReference>
<dbReference type="InterPro" id="IPR052582">
    <property type="entry name" value="tRNA-DUS-like"/>
</dbReference>
<dbReference type="SUPFAM" id="SSF51395">
    <property type="entry name" value="FMN-linked oxidoreductases"/>
    <property type="match status" value="1"/>
</dbReference>
<dbReference type="PANTHER" id="PTHR45936:SF1">
    <property type="entry name" value="TRNA-DIHYDROURIDINE(20) SYNTHASE [NAD(P)+]-LIKE"/>
    <property type="match status" value="1"/>
</dbReference>
<dbReference type="AlphaFoldDB" id="A0A075B442"/>
<dbReference type="EMBL" id="ML004994">
    <property type="protein sequence ID" value="RKP21051.1"/>
    <property type="molecule type" value="Genomic_DNA"/>
</dbReference>
<organism evidence="2 4">
    <name type="scientific">Rozella allomycis (strain CSF55)</name>
    <dbReference type="NCBI Taxonomy" id="988480"/>
    <lineage>
        <taxon>Eukaryota</taxon>
        <taxon>Fungi</taxon>
        <taxon>Fungi incertae sedis</taxon>
        <taxon>Cryptomycota</taxon>
        <taxon>Cryptomycota incertae sedis</taxon>
        <taxon>Rozella</taxon>
    </lineage>
</organism>
<reference evidence="3" key="3">
    <citation type="submission" date="2018-08" db="EMBL/GenBank/DDBJ databases">
        <title>Leveraging single-cell genomics to expand the Fungal Tree of Life.</title>
        <authorList>
            <consortium name="DOE Joint Genome Institute"/>
            <person name="Ahrendt S.R."/>
            <person name="Quandt C.A."/>
            <person name="Ciobanu D."/>
            <person name="Clum A."/>
            <person name="Salamov A."/>
            <person name="Andreopoulos B."/>
            <person name="Cheng J.-F."/>
            <person name="Woyke T."/>
            <person name="Pelin A."/>
            <person name="Henrissat B."/>
            <person name="Reynolds N."/>
            <person name="Benny G.L."/>
            <person name="Smith M.E."/>
            <person name="James T.Y."/>
            <person name="Grigoriev I.V."/>
        </authorList>
    </citation>
    <scope>NUCLEOTIDE SEQUENCE</scope>
    <source>
        <strain evidence="3">CSF55</strain>
    </source>
</reference>
<dbReference type="Proteomes" id="UP000281549">
    <property type="component" value="Unassembled WGS sequence"/>
</dbReference>
<reference evidence="5" key="2">
    <citation type="journal article" date="2018" name="Nat. Microbiol.">
        <title>Leveraging single-cell genomics to expand the fungal tree of life.</title>
        <authorList>
            <person name="Ahrendt S.R."/>
            <person name="Quandt C.A."/>
            <person name="Ciobanu D."/>
            <person name="Clum A."/>
            <person name="Salamov A."/>
            <person name="Andreopoulos B."/>
            <person name="Cheng J.F."/>
            <person name="Woyke T."/>
            <person name="Pelin A."/>
            <person name="Henrissat B."/>
            <person name="Reynolds N.K."/>
            <person name="Benny G.L."/>
            <person name="Smith M.E."/>
            <person name="James T.Y."/>
            <person name="Grigoriev I.V."/>
        </authorList>
    </citation>
    <scope>NUCLEOTIDE SEQUENCE [LARGE SCALE GENOMIC DNA]</scope>
    <source>
        <strain evidence="5">CSF55</strain>
    </source>
</reference>
<evidence type="ECO:0000313" key="5">
    <source>
        <dbReference type="Proteomes" id="UP000281549"/>
    </source>
</evidence>
<sequence length="362" mass="41079">MTILDFRNKLILAPMVRTGTLPMRLLAYKYGADIVFSPEVIDKAIHRAKRVENYITGTIDYLNEHGKIVFQTKPCERNRLVFQMGSADENIALEAAKIVDRDVSAFDLNCGCPKWFSIQGGMGAALLDNSEKLCKILKTLVENTEKQVTCKIRINKDFQKTINLVKQIESTGVSAITVHTRTPSDKPTDPADWNCLSAIVNSVSIPVIANGDIFSLEDAEKIKQQTGCASVMMARAAQANPSVFRKEGLLPLYEVTREYVKNSIDVDNIFHNTKYVTLQMWPLRKDSIHLNIAQTKTMKDIAKAFDLLEYYESVVKDRETRGAEYEKFNTQKRHDYSEELPYIPREEYLPDSVKNKIRLGSN</sequence>
<dbReference type="Gene3D" id="3.20.20.70">
    <property type="entry name" value="Aldolase class I"/>
    <property type="match status" value="1"/>
</dbReference>
<accession>A0A075B442</accession>
<evidence type="ECO:0000259" key="1">
    <source>
        <dbReference type="Pfam" id="PF01207"/>
    </source>
</evidence>
<dbReference type="GO" id="GO:0102264">
    <property type="term" value="F:tRNA-dihydrouridine20 synthase activity"/>
    <property type="evidence" value="ECO:0007669"/>
    <property type="project" value="EnsemblFungi"/>
</dbReference>
<dbReference type="CDD" id="cd02801">
    <property type="entry name" value="DUS_like_FMN"/>
    <property type="match status" value="1"/>
</dbReference>
<reference evidence="2 4" key="1">
    <citation type="journal article" date="2013" name="Curr. Biol.">
        <title>Shared signatures of parasitism and phylogenomics unite Cryptomycota and microsporidia.</title>
        <authorList>
            <person name="James T.Y."/>
            <person name="Pelin A."/>
            <person name="Bonen L."/>
            <person name="Ahrendt S."/>
            <person name="Sain D."/>
            <person name="Corradi N."/>
            <person name="Stajich J.E."/>
        </authorList>
    </citation>
    <scope>NUCLEOTIDE SEQUENCE [LARGE SCALE GENOMIC DNA]</scope>
    <source>
        <strain evidence="2">CSF55</strain>
        <strain evidence="2">CSF55</strain>
    </source>
</reference>
<dbReference type="InterPro" id="IPR013785">
    <property type="entry name" value="Aldolase_TIM"/>
</dbReference>
<keyword evidence="2" id="KW-0560">Oxidoreductase</keyword>
<dbReference type="OrthoDB" id="10262250at2759"/>